<dbReference type="Pfam" id="PF00076">
    <property type="entry name" value="RRM_1"/>
    <property type="match status" value="1"/>
</dbReference>
<organism evidence="6 7">
    <name type="scientific">Quillaja saponaria</name>
    <name type="common">Soap bark tree</name>
    <dbReference type="NCBI Taxonomy" id="32244"/>
    <lineage>
        <taxon>Eukaryota</taxon>
        <taxon>Viridiplantae</taxon>
        <taxon>Streptophyta</taxon>
        <taxon>Embryophyta</taxon>
        <taxon>Tracheophyta</taxon>
        <taxon>Spermatophyta</taxon>
        <taxon>Magnoliopsida</taxon>
        <taxon>eudicotyledons</taxon>
        <taxon>Gunneridae</taxon>
        <taxon>Pentapetalae</taxon>
        <taxon>rosids</taxon>
        <taxon>fabids</taxon>
        <taxon>Fabales</taxon>
        <taxon>Quillajaceae</taxon>
        <taxon>Quillaja</taxon>
    </lineage>
</organism>
<keyword evidence="7" id="KW-1185">Reference proteome</keyword>
<feature type="compositionally biased region" description="Acidic residues" evidence="4">
    <location>
        <begin position="85"/>
        <end position="97"/>
    </location>
</feature>
<dbReference type="AlphaFoldDB" id="A0AAD7Q6P6"/>
<comment type="caution">
    <text evidence="6">The sequence shown here is derived from an EMBL/GenBank/DDBJ whole genome shotgun (WGS) entry which is preliminary data.</text>
</comment>
<keyword evidence="2 3" id="KW-0694">RNA-binding</keyword>
<feature type="region of interest" description="Disordered" evidence="4">
    <location>
        <begin position="18"/>
        <end position="156"/>
    </location>
</feature>
<evidence type="ECO:0000256" key="3">
    <source>
        <dbReference type="PROSITE-ProRule" id="PRU00176"/>
    </source>
</evidence>
<feature type="compositionally biased region" description="Basic residues" evidence="4">
    <location>
        <begin position="57"/>
        <end position="70"/>
    </location>
</feature>
<dbReference type="InterPro" id="IPR000504">
    <property type="entry name" value="RRM_dom"/>
</dbReference>
<dbReference type="PANTHER" id="PTHR23236:SF119">
    <property type="entry name" value="NUCLEAR RNA-BINDING PROTEIN SART-3"/>
    <property type="match status" value="1"/>
</dbReference>
<sequence>MVLSNKKLKEKLRAELTESLTKSVAGSNPINDYTTSPDPDMQNQNSLRKLLDSATQKRPRLSKREKRRKVVSLQGPEAVEKGDDSDSMEGDKEDDETKEGGSKGLGCEEIKEKEEKKKLNKKGKSEQEKGADLEGEKQGVLESNKNINSQENENDPTKVYVGGIPYYSTEDDIRSYFESCGTITEIDCMRFPESGKFRGIAIISFKTEAAAKRALALDGADMGGLFLKIQPYKTTRSSKTTNFAPKVVDGYNRIYVGNLSWDVTEDELRKLLLGLQYIIYTFWHGQGNWGIQRICPCRFL</sequence>
<accession>A0AAD7Q6P6</accession>
<dbReference type="SMART" id="SM00360">
    <property type="entry name" value="RRM"/>
    <property type="match status" value="1"/>
</dbReference>
<evidence type="ECO:0000259" key="5">
    <source>
        <dbReference type="PROSITE" id="PS50102"/>
    </source>
</evidence>
<gene>
    <name evidence="6" type="ORF">O6P43_005707</name>
</gene>
<dbReference type="InterPro" id="IPR034361">
    <property type="entry name" value="PHIP1_RRM1"/>
</dbReference>
<name>A0AAD7Q6P6_QUISA</name>
<dbReference type="Gene3D" id="3.30.70.330">
    <property type="match status" value="1"/>
</dbReference>
<dbReference type="InterPro" id="IPR012677">
    <property type="entry name" value="Nucleotide-bd_a/b_plait_sf"/>
</dbReference>
<evidence type="ECO:0000256" key="4">
    <source>
        <dbReference type="SAM" id="MobiDB-lite"/>
    </source>
</evidence>
<proteinExistence type="predicted"/>
<evidence type="ECO:0000256" key="2">
    <source>
        <dbReference type="ARBA" id="ARBA00022884"/>
    </source>
</evidence>
<feature type="compositionally biased region" description="Polar residues" evidence="4">
    <location>
        <begin position="141"/>
        <end position="151"/>
    </location>
</feature>
<dbReference type="PROSITE" id="PS50102">
    <property type="entry name" value="RRM"/>
    <property type="match status" value="1"/>
</dbReference>
<evidence type="ECO:0000313" key="6">
    <source>
        <dbReference type="EMBL" id="KAJ7975852.1"/>
    </source>
</evidence>
<dbReference type="PANTHER" id="PTHR23236">
    <property type="entry name" value="EUKARYOTIC TRANSLATION INITIATION FACTOR 4B/4H"/>
    <property type="match status" value="1"/>
</dbReference>
<dbReference type="EMBL" id="JARAOO010000003">
    <property type="protein sequence ID" value="KAJ7975852.1"/>
    <property type="molecule type" value="Genomic_DNA"/>
</dbReference>
<feature type="domain" description="RRM" evidence="5">
    <location>
        <begin position="157"/>
        <end position="234"/>
    </location>
</feature>
<dbReference type="GO" id="GO:0003723">
    <property type="term" value="F:RNA binding"/>
    <property type="evidence" value="ECO:0007669"/>
    <property type="project" value="UniProtKB-UniRule"/>
</dbReference>
<keyword evidence="1" id="KW-0677">Repeat</keyword>
<evidence type="ECO:0000313" key="7">
    <source>
        <dbReference type="Proteomes" id="UP001163823"/>
    </source>
</evidence>
<dbReference type="KEGG" id="qsa:O6P43_005707"/>
<reference evidence="6" key="1">
    <citation type="journal article" date="2023" name="Science">
        <title>Elucidation of the pathway for biosynthesis of saponin adjuvants from the soapbark tree.</title>
        <authorList>
            <person name="Reed J."/>
            <person name="Orme A."/>
            <person name="El-Demerdash A."/>
            <person name="Owen C."/>
            <person name="Martin L.B.B."/>
            <person name="Misra R.C."/>
            <person name="Kikuchi S."/>
            <person name="Rejzek M."/>
            <person name="Martin A.C."/>
            <person name="Harkess A."/>
            <person name="Leebens-Mack J."/>
            <person name="Louveau T."/>
            <person name="Stephenson M.J."/>
            <person name="Osbourn A."/>
        </authorList>
    </citation>
    <scope>NUCLEOTIDE SEQUENCE</scope>
    <source>
        <strain evidence="6">S10</strain>
    </source>
</reference>
<dbReference type="Proteomes" id="UP001163823">
    <property type="component" value="Chromosome 3"/>
</dbReference>
<dbReference type="CDD" id="cd12271">
    <property type="entry name" value="RRM1_PHIP1"/>
    <property type="match status" value="1"/>
</dbReference>
<dbReference type="SUPFAM" id="SSF54928">
    <property type="entry name" value="RNA-binding domain, RBD"/>
    <property type="match status" value="1"/>
</dbReference>
<protein>
    <submittedName>
        <fullName evidence="6">RNA-binding protein CP31B, chloroplastic-like</fullName>
    </submittedName>
</protein>
<feature type="compositionally biased region" description="Polar residues" evidence="4">
    <location>
        <begin position="18"/>
        <end position="47"/>
    </location>
</feature>
<feature type="compositionally biased region" description="Basic and acidic residues" evidence="4">
    <location>
        <begin position="98"/>
        <end position="139"/>
    </location>
</feature>
<dbReference type="InterPro" id="IPR035979">
    <property type="entry name" value="RBD_domain_sf"/>
</dbReference>
<evidence type="ECO:0000256" key="1">
    <source>
        <dbReference type="ARBA" id="ARBA00022737"/>
    </source>
</evidence>